<evidence type="ECO:0000313" key="2">
    <source>
        <dbReference type="Proteomes" id="UP000007993"/>
    </source>
</evidence>
<dbReference type="PATRIC" id="fig|993517.3.peg.4396"/>
<name>K5CB60_RHOBT</name>
<reference evidence="1 2" key="1">
    <citation type="journal article" date="2013" name="Mar. Genomics">
        <title>Expression of sulfatases in Rhodopirellula baltica and the diversity of sulfatases in the genus Rhodopirellula.</title>
        <authorList>
            <person name="Wegner C.E."/>
            <person name="Richter-Heitmann T."/>
            <person name="Klindworth A."/>
            <person name="Klockow C."/>
            <person name="Richter M."/>
            <person name="Achstetter T."/>
            <person name="Glockner F.O."/>
            <person name="Harder J."/>
        </authorList>
    </citation>
    <scope>NUCLEOTIDE SEQUENCE [LARGE SCALE GENOMIC DNA]</scope>
    <source>
        <strain evidence="1 2">SH28</strain>
    </source>
</reference>
<gene>
    <name evidence="1" type="ORF">RBSH_04047</name>
</gene>
<evidence type="ECO:0000313" key="1">
    <source>
        <dbReference type="EMBL" id="EKK00600.1"/>
    </source>
</evidence>
<accession>K5CB60</accession>
<sequence>MLGEIHRIRLVRQKQEGLIVGGGKSRAVEGSVKIGNANMMNLFMS</sequence>
<protein>
    <submittedName>
        <fullName evidence="1">Uncharacterized protein</fullName>
    </submittedName>
</protein>
<organism evidence="1 2">
    <name type="scientific">Rhodopirellula baltica SH28</name>
    <dbReference type="NCBI Taxonomy" id="993517"/>
    <lineage>
        <taxon>Bacteria</taxon>
        <taxon>Pseudomonadati</taxon>
        <taxon>Planctomycetota</taxon>
        <taxon>Planctomycetia</taxon>
        <taxon>Pirellulales</taxon>
        <taxon>Pirellulaceae</taxon>
        <taxon>Rhodopirellula</taxon>
    </lineage>
</organism>
<dbReference type="AlphaFoldDB" id="K5CB60"/>
<comment type="caution">
    <text evidence="1">The sequence shown here is derived from an EMBL/GenBank/DDBJ whole genome shotgun (WGS) entry which is preliminary data.</text>
</comment>
<dbReference type="Proteomes" id="UP000007993">
    <property type="component" value="Unassembled WGS sequence"/>
</dbReference>
<proteinExistence type="predicted"/>
<dbReference type="EMBL" id="AMCW01000117">
    <property type="protein sequence ID" value="EKK00600.1"/>
    <property type="molecule type" value="Genomic_DNA"/>
</dbReference>